<organism evidence="1 2">
    <name type="scientific">Trebonia kvetii</name>
    <dbReference type="NCBI Taxonomy" id="2480626"/>
    <lineage>
        <taxon>Bacteria</taxon>
        <taxon>Bacillati</taxon>
        <taxon>Actinomycetota</taxon>
        <taxon>Actinomycetes</taxon>
        <taxon>Streptosporangiales</taxon>
        <taxon>Treboniaceae</taxon>
        <taxon>Trebonia</taxon>
    </lineage>
</organism>
<comment type="caution">
    <text evidence="1">The sequence shown here is derived from an EMBL/GenBank/DDBJ whole genome shotgun (WGS) entry which is preliminary data.</text>
</comment>
<proteinExistence type="predicted"/>
<evidence type="ECO:0000313" key="1">
    <source>
        <dbReference type="EMBL" id="TVY99825.1"/>
    </source>
</evidence>
<name>A0A6P2BNP6_9ACTN</name>
<reference evidence="1 2" key="1">
    <citation type="submission" date="2018-11" db="EMBL/GenBank/DDBJ databases">
        <title>Trebonia kvetii gen.nov., sp.nov., a novel acidophilic actinobacterium, and proposal of the new actinobacterial family Treboniaceae fam. nov.</title>
        <authorList>
            <person name="Rapoport D."/>
            <person name="Sagova-Mareckova M."/>
            <person name="Sedlacek I."/>
            <person name="Provaznik J."/>
            <person name="Kralova S."/>
            <person name="Pavlinic D."/>
            <person name="Benes V."/>
            <person name="Kopecky J."/>
        </authorList>
    </citation>
    <scope>NUCLEOTIDE SEQUENCE [LARGE SCALE GENOMIC DNA]</scope>
    <source>
        <strain evidence="1 2">15Tr583</strain>
    </source>
</reference>
<keyword evidence="2" id="KW-1185">Reference proteome</keyword>
<dbReference type="Gene3D" id="1.10.287.100">
    <property type="match status" value="1"/>
</dbReference>
<dbReference type="PIRSF" id="PIRSF028754">
    <property type="entry name" value="UCP028754"/>
    <property type="match status" value="1"/>
</dbReference>
<dbReference type="Pfam" id="PF09754">
    <property type="entry name" value="PAC2"/>
    <property type="match status" value="1"/>
</dbReference>
<gene>
    <name evidence="1" type="ORF">EAS64_39940</name>
</gene>
<sequence length="305" mass="33070">MQPEELYELDTNQTSEVSEAGPEGMALLVHLEGFMDAGAAGRLLTEHLLDAFEHTTVARFNIDRLLDYRSRRPLMTFDDGKWETYDAPELSVFRVADSAGKPFLLLTGPEPDHEWEAFVAATQEIAERLGAGPMITYFGVPMGIPHTRPLGVITHATRPGLVSSKLPLPSKLQVPASASSLMEYRFGEAGKDAIGLVVQVPHYLSQAAYPTAALTLIDALTEVTGLDLPALELHEAADRTNTLIDRQVAESAEVAELVQGLEAQYDAALAHDGENLLADGEEMPTAEELAAQFEQFLAEQGGSED</sequence>
<dbReference type="RefSeq" id="WP_145861932.1">
    <property type="nucleotide sequence ID" value="NZ_RPFW01000011.1"/>
</dbReference>
<dbReference type="Gene3D" id="3.40.50.10900">
    <property type="entry name" value="PAC-like subunit"/>
    <property type="match status" value="1"/>
</dbReference>
<dbReference type="EMBL" id="RPFW01000011">
    <property type="protein sequence ID" value="TVY99825.1"/>
    <property type="molecule type" value="Genomic_DNA"/>
</dbReference>
<accession>A0A6P2BNP6</accession>
<dbReference type="InterPro" id="IPR019151">
    <property type="entry name" value="Proteasome_assmbl_chaperone_2"/>
</dbReference>
<dbReference type="OrthoDB" id="3733464at2"/>
<dbReference type="Proteomes" id="UP000460272">
    <property type="component" value="Unassembled WGS sequence"/>
</dbReference>
<dbReference type="AlphaFoldDB" id="A0A6P2BNP6"/>
<evidence type="ECO:0000313" key="2">
    <source>
        <dbReference type="Proteomes" id="UP000460272"/>
    </source>
</evidence>
<dbReference type="SUPFAM" id="SSF159659">
    <property type="entry name" value="Cgl1923-like"/>
    <property type="match status" value="1"/>
</dbReference>
<protein>
    <submittedName>
        <fullName evidence="1">PAC2 family protein</fullName>
    </submittedName>
</protein>
<dbReference type="InterPro" id="IPR008492">
    <property type="entry name" value="Rv2714-like"/>
</dbReference>
<dbReference type="InterPro" id="IPR038389">
    <property type="entry name" value="PSMG2_sf"/>
</dbReference>